<reference evidence="3" key="1">
    <citation type="submission" date="2023-06" db="EMBL/GenBank/DDBJ databases">
        <authorList>
            <person name="Polev D.E."/>
            <person name="Saitova A.T."/>
            <person name="Bogumilchik E.A."/>
            <person name="Kokorina G.I."/>
            <person name="Voskresenskaia E.A."/>
        </authorList>
    </citation>
    <scope>NUCLEOTIDE SEQUENCE</scope>
    <source>
        <strain evidence="3">2145 StPb PI</strain>
    </source>
</reference>
<dbReference type="PANTHER" id="PTHR38690:SF1">
    <property type="entry name" value="PROTEASE"/>
    <property type="match status" value="1"/>
</dbReference>
<dbReference type="NCBIfam" id="TIGR02099">
    <property type="entry name" value="YhdP family protein"/>
    <property type="match status" value="1"/>
</dbReference>
<dbReference type="NCBIfam" id="NF008148">
    <property type="entry name" value="PRK10899.1"/>
    <property type="match status" value="1"/>
</dbReference>
<evidence type="ECO:0000313" key="3">
    <source>
        <dbReference type="EMBL" id="MDN0086416.1"/>
    </source>
</evidence>
<dbReference type="RefSeq" id="WP_072080624.1">
    <property type="nucleotide sequence ID" value="NZ_CPYD01000005.1"/>
</dbReference>
<protein>
    <submittedName>
        <fullName evidence="3">AsmA2 domain-containing protein YhdP</fullName>
    </submittedName>
</protein>
<dbReference type="InterPro" id="IPR011836">
    <property type="entry name" value="YhdP"/>
</dbReference>
<evidence type="ECO:0000256" key="1">
    <source>
        <dbReference type="SAM" id="Phobius"/>
    </source>
</evidence>
<sequence length="1284" mass="141936">MRRLPRILLATGATMIVVVALLVSGLRLMLPQLNDYRAQLQAKIQAVSGIPLEIGFIQGSWETFGPTLEVRDLRAQLPETKLQVQRITLALDVWQSLLHWRWQLRDMTFYQLQLDLDRPLINPGDQNRSFESSHFTDIFLRQLDHFDLRNSRISFLTPSGSSAELEIPQLTWLNSRNRHRAEGQISLSTINGQHGVVQVRMDLHDDQGILNNGTVYMQADNIDVKPWISRWLHNNTGLDSAEFSLAAWLTLKGGDIYSGNVLLKQGQAAWTTQGEPHQLAVDQLVVDARRQGNGWQIDAPQLNLTTDGQAWPQGRLSALWLPENNKLLGPDQPEELRLRAKDLQLERIGPLLPTISLFTPDLLARWGDLKPQGHLTALALDIPLKQPELTRFQAKWQDVSWQHWELLPGVNHFSGTMSGSVSHGRLAVNLNDSILPYGDMFGAPLEVSSAQGDIDWRVDDKGWELWSDKLDVKAKSLWANGSFRYQQPEKGQPWLNILAGIRLYDGADAWRYFPQPLMGKALVDYLTGAIQGGQVDNATLVYNGNPHYFPYTHNEGQFQVYVPLRNATFQFQPEWPALENLAIDLNFLNDGLWMNAPRAMLGNVTGTNISANIPDYLKERLFVDAQVAGLGSDVHDYFNDTPLHDSVGSALDELQVGGNVSGRLHLEIPLVEGNITHATGEVTLRNNSLLIKPLQSQLENVSGKFRFSDGNLSSDEISANWFGQPLTINFTTEEQKDNFQVGVNLRGDWIPAKITEIPTDIAKKLEGSFGWQGKVAVQLPKHGEPSYLVDVNADLKRVSSHLPPPLDTQGGESLPVSVQAKGGLNGFTLSGSAAGTNHFNSQWLLKDQKVELSKAVWQTDSKKVPPLPVEKGLVVNLPPLDGERWLALIGPALASASPQASSMIGKKSVSQSPFTLPSRVELQTPELLLGGQAWHHLTLRVEPQLNGTDISAKGREVDGSVRMASIGPWRADIRYLYYNPQWTAQDVDQPLSKAALEDSPLSHDVSFRDWPALQLRCQECWVMGQNIGKVSADISHDNKVLSLKNGLIEVAKARMAVNGEWRQSAEGNNTSVRMKVSGSKIDDTLSFFGISTPLKDAPFDGTATLAWQGVPWQPRIETLNGNLSAKLSKGAMVNLGGGRAGQLLRLVSFDALLRKLQLDFSDTFSRDFAFDSIRGTASVKSGVVHTNDLLIDGLAADIAMNGSVDLVKRQIDMEAVITPEISATVGVATAFVINPVIGAAVFAATKVLGPLWSKISLIRYQITGSLDQPDIHEVLRQLKENKAP</sequence>
<keyword evidence="1" id="KW-0812">Transmembrane</keyword>
<feature type="domain" description="YhdP central" evidence="2">
    <location>
        <begin position="1"/>
        <end position="1271"/>
    </location>
</feature>
<feature type="transmembrane region" description="Helical" evidence="1">
    <location>
        <begin position="7"/>
        <end position="30"/>
    </location>
</feature>
<gene>
    <name evidence="3" type="primary">yhdP</name>
    <name evidence="3" type="ORF">QVN42_03235</name>
</gene>
<dbReference type="EMBL" id="JAUEHU010000002">
    <property type="protein sequence ID" value="MDN0086416.1"/>
    <property type="molecule type" value="Genomic_DNA"/>
</dbReference>
<dbReference type="Proteomes" id="UP001167864">
    <property type="component" value="Unassembled WGS sequence"/>
</dbReference>
<accession>A0AAW7K6D4</accession>
<keyword evidence="1" id="KW-0472">Membrane</keyword>
<organism evidence="3 4">
    <name type="scientific">Yersinia nurmii</name>
    <dbReference type="NCBI Taxonomy" id="685706"/>
    <lineage>
        <taxon>Bacteria</taxon>
        <taxon>Pseudomonadati</taxon>
        <taxon>Pseudomonadota</taxon>
        <taxon>Gammaproteobacteria</taxon>
        <taxon>Enterobacterales</taxon>
        <taxon>Yersiniaceae</taxon>
        <taxon>Yersinia</taxon>
    </lineage>
</organism>
<proteinExistence type="predicted"/>
<name>A0AAW7K6D4_9GAMM</name>
<evidence type="ECO:0000259" key="2">
    <source>
        <dbReference type="Pfam" id="PF13116"/>
    </source>
</evidence>
<evidence type="ECO:0000313" key="4">
    <source>
        <dbReference type="Proteomes" id="UP001167864"/>
    </source>
</evidence>
<keyword evidence="1" id="KW-1133">Transmembrane helix</keyword>
<dbReference type="Pfam" id="PF13116">
    <property type="entry name" value="YhdP"/>
    <property type="match status" value="1"/>
</dbReference>
<dbReference type="InterPro" id="IPR025263">
    <property type="entry name" value="YhdP_central"/>
</dbReference>
<dbReference type="PANTHER" id="PTHR38690">
    <property type="entry name" value="PROTEASE-RELATED"/>
    <property type="match status" value="1"/>
</dbReference>
<comment type="caution">
    <text evidence="3">The sequence shown here is derived from an EMBL/GenBank/DDBJ whole genome shotgun (WGS) entry which is preliminary data.</text>
</comment>